<proteinExistence type="predicted"/>
<dbReference type="GO" id="GO:0004783">
    <property type="term" value="F:sulfite reductase (NADPH) activity"/>
    <property type="evidence" value="ECO:0007669"/>
    <property type="project" value="UniProtKB-EC"/>
</dbReference>
<keyword evidence="1" id="KW-0560">Oxidoreductase</keyword>
<gene>
    <name evidence="1" type="ORF">NCTC5664_01120</name>
</gene>
<evidence type="ECO:0000313" key="2">
    <source>
        <dbReference type="Proteomes" id="UP000254502"/>
    </source>
</evidence>
<sequence>MADIINIIDTTSEGTKESVISESIKSAKEKKYSKSNPYQAEV</sequence>
<reference evidence="1 2" key="1">
    <citation type="submission" date="2018-06" db="EMBL/GenBank/DDBJ databases">
        <authorList>
            <consortium name="Pathogen Informatics"/>
            <person name="Doyle S."/>
        </authorList>
    </citation>
    <scope>NUCLEOTIDE SEQUENCE [LARGE SCALE GENOMIC DNA]</scope>
    <source>
        <strain evidence="1 2">NCTC5664</strain>
    </source>
</reference>
<dbReference type="EMBL" id="UHAQ01000002">
    <property type="protein sequence ID" value="SUK42192.1"/>
    <property type="molecule type" value="Genomic_DNA"/>
</dbReference>
<accession>A0A380DRG5</accession>
<name>A0A380DRG5_STAAU</name>
<organism evidence="1 2">
    <name type="scientific">Staphylococcus aureus</name>
    <dbReference type="NCBI Taxonomy" id="1280"/>
    <lineage>
        <taxon>Bacteria</taxon>
        <taxon>Bacillati</taxon>
        <taxon>Bacillota</taxon>
        <taxon>Bacilli</taxon>
        <taxon>Bacillales</taxon>
        <taxon>Staphylococcaceae</taxon>
        <taxon>Staphylococcus</taxon>
    </lineage>
</organism>
<evidence type="ECO:0000313" key="1">
    <source>
        <dbReference type="EMBL" id="SUK42192.1"/>
    </source>
</evidence>
<dbReference type="EC" id="1.8.1.2" evidence="1"/>
<dbReference type="Proteomes" id="UP000254502">
    <property type="component" value="Unassembled WGS sequence"/>
</dbReference>
<protein>
    <submittedName>
        <fullName evidence="1">Sulfite reductase (NADPH) alpha subunit</fullName>
        <ecNumber evidence="1">1.8.1.2</ecNumber>
    </submittedName>
</protein>
<dbReference type="AlphaFoldDB" id="A0A380DRG5"/>